<dbReference type="RefSeq" id="WP_274323276.1">
    <property type="nucleotide sequence ID" value="NZ_CP118158.1"/>
</dbReference>
<dbReference type="GeneID" id="78822542"/>
<comment type="caution">
    <text evidence="2">The sequence shown here is derived from an EMBL/GenBank/DDBJ whole genome shotgun (WGS) entry which is preliminary data.</text>
</comment>
<feature type="region of interest" description="Disordered" evidence="1">
    <location>
        <begin position="1"/>
        <end position="22"/>
    </location>
</feature>
<protein>
    <recommendedName>
        <fullName evidence="4">Nudix hydrolase domain-containing protein</fullName>
    </recommendedName>
</protein>
<dbReference type="InterPro" id="IPR015797">
    <property type="entry name" value="NUDIX_hydrolase-like_dom_sf"/>
</dbReference>
<keyword evidence="3" id="KW-1185">Reference proteome</keyword>
<sequence>MDAIRDPATLREEPDVEYSETRTTDGQDAFDYFDGIAGLVAIGITNDEGAVLLMDSPHGWRLPYGHVDAGSDWLARTEEIGEMLTGVPVRAAEVLRVSEITHELRTDADQTATSFDAVVGTDPVDGEPLAHDPTFGEWETLELDWFDEVPEDAYHTHADAVDDIEYFLE</sequence>
<organism evidence="2 3">
    <name type="scientific">Halosimplex aquaticum</name>
    <dbReference type="NCBI Taxonomy" id="3026162"/>
    <lineage>
        <taxon>Archaea</taxon>
        <taxon>Methanobacteriati</taxon>
        <taxon>Methanobacteriota</taxon>
        <taxon>Stenosarchaea group</taxon>
        <taxon>Halobacteria</taxon>
        <taxon>Halobacteriales</taxon>
        <taxon>Haloarculaceae</taxon>
        <taxon>Halosimplex</taxon>
    </lineage>
</organism>
<reference evidence="2 3" key="1">
    <citation type="journal article" date="2019" name="Int. J. Syst. Evol. Microbiol.">
        <title>The Global Catalogue of Microorganisms (GCM) 10K type strain sequencing project: providing services to taxonomists for standard genome sequencing and annotation.</title>
        <authorList>
            <consortium name="The Broad Institute Genomics Platform"/>
            <consortium name="The Broad Institute Genome Sequencing Center for Infectious Disease"/>
            <person name="Wu L."/>
            <person name="Ma J."/>
        </authorList>
    </citation>
    <scope>NUCLEOTIDE SEQUENCE [LARGE SCALE GENOMIC DNA]</scope>
    <source>
        <strain evidence="2 3">XZYJT29</strain>
    </source>
</reference>
<dbReference type="SUPFAM" id="SSF55811">
    <property type="entry name" value="Nudix"/>
    <property type="match status" value="1"/>
</dbReference>
<dbReference type="Proteomes" id="UP001596432">
    <property type="component" value="Unassembled WGS sequence"/>
</dbReference>
<dbReference type="AlphaFoldDB" id="A0ABD5Y4P8"/>
<evidence type="ECO:0000313" key="2">
    <source>
        <dbReference type="EMBL" id="MFC7142207.1"/>
    </source>
</evidence>
<evidence type="ECO:0008006" key="4">
    <source>
        <dbReference type="Google" id="ProtNLM"/>
    </source>
</evidence>
<name>A0ABD5Y4P8_9EURY</name>
<evidence type="ECO:0000256" key="1">
    <source>
        <dbReference type="SAM" id="MobiDB-lite"/>
    </source>
</evidence>
<dbReference type="EMBL" id="JBHTAS010000001">
    <property type="protein sequence ID" value="MFC7142207.1"/>
    <property type="molecule type" value="Genomic_DNA"/>
</dbReference>
<proteinExistence type="predicted"/>
<accession>A0ABD5Y4P8</accession>
<evidence type="ECO:0000313" key="3">
    <source>
        <dbReference type="Proteomes" id="UP001596432"/>
    </source>
</evidence>
<gene>
    <name evidence="2" type="ORF">ACFQMA_20510</name>
</gene>